<accession>A0A6N7ELE2</accession>
<sequence>MNEDEYGILLRTLRQRTHDSGRADLDGLLMNSRVSDAEGAREAVIGYLLGLRDEMSLGGEAVIRESMRRLRRFPTESGTPIDGIVVDIDEEDRAAFGVVAVDLVGSTQLDEAVSQIDELIRELQGDEAR</sequence>
<keyword evidence="2" id="KW-1185">Reference proteome</keyword>
<dbReference type="RefSeq" id="WP_152196767.1">
    <property type="nucleotide sequence ID" value="NZ_VUKD01000008.1"/>
</dbReference>
<reference evidence="1 2" key="1">
    <citation type="submission" date="2019-10" db="EMBL/GenBank/DDBJ databases">
        <title>Georgenia wutianyii sp. nov. and Georgenia yuyongxinii sp. nov. isolated from plateau pika (Ochotona curzoniae) in the Qinghai-Tibet plateau of China.</title>
        <authorList>
            <person name="Tian Z."/>
        </authorList>
    </citation>
    <scope>NUCLEOTIDE SEQUENCE [LARGE SCALE GENOMIC DNA]</scope>
    <source>
        <strain evidence="1 2">JCM 19765</strain>
    </source>
</reference>
<evidence type="ECO:0000313" key="1">
    <source>
        <dbReference type="EMBL" id="MPV36956.1"/>
    </source>
</evidence>
<name>A0A6N7ELE2_9MICO</name>
<evidence type="ECO:0000313" key="2">
    <source>
        <dbReference type="Proteomes" id="UP000437709"/>
    </source>
</evidence>
<dbReference type="AlphaFoldDB" id="A0A6N7ELE2"/>
<organism evidence="1 2">
    <name type="scientific">Georgenia subflava</name>
    <dbReference type="NCBI Taxonomy" id="1622177"/>
    <lineage>
        <taxon>Bacteria</taxon>
        <taxon>Bacillati</taxon>
        <taxon>Actinomycetota</taxon>
        <taxon>Actinomycetes</taxon>
        <taxon>Micrococcales</taxon>
        <taxon>Bogoriellaceae</taxon>
        <taxon>Georgenia</taxon>
    </lineage>
</organism>
<comment type="caution">
    <text evidence="1">The sequence shown here is derived from an EMBL/GenBank/DDBJ whole genome shotgun (WGS) entry which is preliminary data.</text>
</comment>
<proteinExistence type="predicted"/>
<protein>
    <submittedName>
        <fullName evidence="1">Uncharacterized protein</fullName>
    </submittedName>
</protein>
<dbReference type="Proteomes" id="UP000437709">
    <property type="component" value="Unassembled WGS sequence"/>
</dbReference>
<gene>
    <name evidence="1" type="ORF">GB881_07795</name>
</gene>
<dbReference type="EMBL" id="WHPC01000022">
    <property type="protein sequence ID" value="MPV36956.1"/>
    <property type="molecule type" value="Genomic_DNA"/>
</dbReference>